<evidence type="ECO:0000313" key="2">
    <source>
        <dbReference type="EMBL" id="EMP9432327.1"/>
    </source>
</evidence>
<feature type="domain" description="YagK/YfjJ C-terminal" evidence="1">
    <location>
        <begin position="5"/>
        <end position="40"/>
    </location>
</feature>
<evidence type="ECO:0000313" key="3">
    <source>
        <dbReference type="EMBL" id="MER5076789.1"/>
    </source>
</evidence>
<organism evidence="2">
    <name type="scientific">Providencia stuartii</name>
    <dbReference type="NCBI Taxonomy" id="588"/>
    <lineage>
        <taxon>Bacteria</taxon>
        <taxon>Pseudomonadati</taxon>
        <taxon>Pseudomonadota</taxon>
        <taxon>Gammaproteobacteria</taxon>
        <taxon>Enterobacterales</taxon>
        <taxon>Morganellaceae</taxon>
        <taxon>Providencia</taxon>
    </lineage>
</organism>
<dbReference type="EMBL" id="AAZDVE040000007">
    <property type="protein sequence ID" value="EMP9432327.1"/>
    <property type="molecule type" value="Genomic_DNA"/>
</dbReference>
<dbReference type="RefSeq" id="WP_196713492.1">
    <property type="nucleotide sequence ID" value="NZ_CP095443.1"/>
</dbReference>
<dbReference type="InterPro" id="IPR057271">
    <property type="entry name" value="YagK_YfjJ_C"/>
</dbReference>
<evidence type="ECO:0000259" key="1">
    <source>
        <dbReference type="Pfam" id="PF11726"/>
    </source>
</evidence>
<dbReference type="AlphaFoldDB" id="A0AAI9MUW4"/>
<reference evidence="2" key="2">
    <citation type="submission" date="2024-02" db="EMBL/GenBank/DDBJ databases">
        <authorList>
            <consortium name="Clinical and Environmental Microbiology Branch: Whole genome sequencing antimicrobial resistance pathogens in the healthcare setting"/>
        </authorList>
    </citation>
    <scope>NUCLEOTIDE SEQUENCE</scope>
    <source>
        <strain evidence="2">2020GO-00142</strain>
    </source>
</reference>
<protein>
    <submittedName>
        <fullName evidence="2">Inovirus-type Gp2 protein</fullName>
    </submittedName>
</protein>
<evidence type="ECO:0000313" key="4">
    <source>
        <dbReference type="Proteomes" id="UP001495779"/>
    </source>
</evidence>
<accession>A0AAI9MUW4</accession>
<gene>
    <name evidence="2" type="ORF">JRA39_001347</name>
    <name evidence="3" type="ORF">KDV35_07945</name>
</gene>
<comment type="caution">
    <text evidence="2">The sequence shown here is derived from an EMBL/GenBank/DDBJ whole genome shotgun (WGS) entry which is preliminary data.</text>
</comment>
<dbReference type="Proteomes" id="UP001495779">
    <property type="component" value="Unassembled WGS sequence"/>
</dbReference>
<sequence length="42" mass="4894">MATVSLVHYPANSRYCLNQNSLTFELDRTALMNRLSYLTTKR</sequence>
<dbReference type="Pfam" id="PF11726">
    <property type="entry name" value="YagK_YfjJ_C"/>
    <property type="match status" value="1"/>
</dbReference>
<dbReference type="EMBL" id="JAGSRH010000009">
    <property type="protein sequence ID" value="MER5076789.1"/>
    <property type="molecule type" value="Genomic_DNA"/>
</dbReference>
<name>A0AAI9MUW4_PROST</name>
<reference evidence="3 4" key="1">
    <citation type="submission" date="2021-04" db="EMBL/GenBank/DDBJ databases">
        <title>Determining the burden of carbapenem-resistant Enterobacterales from a tertiary public heath setting in Bangladesh: a clinical, epidemiological, and molecular study.</title>
        <authorList>
            <person name="Farzana R."/>
            <person name="Walsh T.R."/>
        </authorList>
    </citation>
    <scope>NUCLEOTIDE SEQUENCE [LARGE SCALE GENOMIC DNA]</scope>
    <source>
        <strain evidence="3">Dmpro_s316</strain>
        <strain evidence="4">dmpro_s316</strain>
    </source>
</reference>
<proteinExistence type="predicted"/>